<comment type="caution">
    <text evidence="2">The sequence shown here is derived from an EMBL/GenBank/DDBJ whole genome shotgun (WGS) entry which is preliminary data.</text>
</comment>
<dbReference type="Pfam" id="PF17517">
    <property type="entry name" value="IgGFc_binding"/>
    <property type="match status" value="1"/>
</dbReference>
<evidence type="ECO:0000313" key="3">
    <source>
        <dbReference type="Proteomes" id="UP001152320"/>
    </source>
</evidence>
<protein>
    <recommendedName>
        <fullName evidence="1">IgGFc-binding protein N-terminal domain-containing protein</fullName>
    </recommendedName>
</protein>
<proteinExistence type="predicted"/>
<evidence type="ECO:0000259" key="1">
    <source>
        <dbReference type="Pfam" id="PF17517"/>
    </source>
</evidence>
<dbReference type="InterPro" id="IPR035234">
    <property type="entry name" value="IgGFc-bd_N"/>
</dbReference>
<name>A0A9Q1C238_HOLLE</name>
<keyword evidence="3" id="KW-1185">Reference proteome</keyword>
<accession>A0A9Q1C238</accession>
<reference evidence="2" key="1">
    <citation type="submission" date="2021-10" db="EMBL/GenBank/DDBJ databases">
        <title>Tropical sea cucumber genome reveals ecological adaptation and Cuvierian tubules defense mechanism.</title>
        <authorList>
            <person name="Chen T."/>
        </authorList>
    </citation>
    <scope>NUCLEOTIDE SEQUENCE</scope>
    <source>
        <strain evidence="2">Nanhai2018</strain>
        <tissue evidence="2">Muscle</tissue>
    </source>
</reference>
<organism evidence="2 3">
    <name type="scientific">Holothuria leucospilota</name>
    <name type="common">Black long sea cucumber</name>
    <name type="synonym">Mertensiothuria leucospilota</name>
    <dbReference type="NCBI Taxonomy" id="206669"/>
    <lineage>
        <taxon>Eukaryota</taxon>
        <taxon>Metazoa</taxon>
        <taxon>Echinodermata</taxon>
        <taxon>Eleutherozoa</taxon>
        <taxon>Echinozoa</taxon>
        <taxon>Holothuroidea</taxon>
        <taxon>Aspidochirotacea</taxon>
        <taxon>Aspidochirotida</taxon>
        <taxon>Holothuriidae</taxon>
        <taxon>Holothuria</taxon>
    </lineage>
</organism>
<sequence>MTFRNIGYSQIAVVAIENETHAQVLNNNDTTENVNITLQIHETYVMEGMFDMTGTYIRASAKVFVLTGNSKDKTPHSVGGSDSFHVCLVPYSHWGRQYYSFPPFNMTSWIAVKIMSWESKNITVVQWRNGTQVSSSTFEPNLTFEISKDLGKIESPKYISAIQFAEPTSSKNVEDNADALSMFLIPSFAQFIRKYTVFPVFDISDVKNKATYYINLVLPLGGRTTDLYINNKTRIWQVVGSYSDGSTVVRFQLLPGDNLLENRGHFNITAVVSASHEGLCYTFSLS</sequence>
<dbReference type="Proteomes" id="UP001152320">
    <property type="component" value="Chromosome 8"/>
</dbReference>
<dbReference type="AlphaFoldDB" id="A0A9Q1C238"/>
<evidence type="ECO:0000313" key="2">
    <source>
        <dbReference type="EMBL" id="KAJ8037226.1"/>
    </source>
</evidence>
<dbReference type="EMBL" id="JAIZAY010000008">
    <property type="protein sequence ID" value="KAJ8037226.1"/>
    <property type="molecule type" value="Genomic_DNA"/>
</dbReference>
<feature type="domain" description="IgGFc-binding protein N-terminal" evidence="1">
    <location>
        <begin position="5"/>
        <end position="270"/>
    </location>
</feature>
<gene>
    <name evidence="2" type="ORF">HOLleu_17990</name>
</gene>